<keyword evidence="2" id="KW-1185">Reference proteome</keyword>
<proteinExistence type="predicted"/>
<reference evidence="1" key="1">
    <citation type="journal article" date="2022" name="bioRxiv">
        <title>Sequencing and chromosome-scale assembly of the giantPleurodeles waltlgenome.</title>
        <authorList>
            <person name="Brown T."/>
            <person name="Elewa A."/>
            <person name="Iarovenko S."/>
            <person name="Subramanian E."/>
            <person name="Araus A.J."/>
            <person name="Petzold A."/>
            <person name="Susuki M."/>
            <person name="Suzuki K.-i.T."/>
            <person name="Hayashi T."/>
            <person name="Toyoda A."/>
            <person name="Oliveira C."/>
            <person name="Osipova E."/>
            <person name="Leigh N.D."/>
            <person name="Simon A."/>
            <person name="Yun M.H."/>
        </authorList>
    </citation>
    <scope>NUCLEOTIDE SEQUENCE</scope>
    <source>
        <strain evidence="1">20211129_DDA</strain>
        <tissue evidence="1">Liver</tissue>
    </source>
</reference>
<dbReference type="EMBL" id="JANPWB010000010">
    <property type="protein sequence ID" value="KAJ1143866.1"/>
    <property type="molecule type" value="Genomic_DNA"/>
</dbReference>
<name>A0AAV7QTP7_PLEWA</name>
<accession>A0AAV7QTP7</accession>
<dbReference type="AlphaFoldDB" id="A0AAV7QTP7"/>
<dbReference type="Proteomes" id="UP001066276">
    <property type="component" value="Chromosome 6"/>
</dbReference>
<evidence type="ECO:0000313" key="2">
    <source>
        <dbReference type="Proteomes" id="UP001066276"/>
    </source>
</evidence>
<evidence type="ECO:0000313" key="1">
    <source>
        <dbReference type="EMBL" id="KAJ1143866.1"/>
    </source>
</evidence>
<organism evidence="1 2">
    <name type="scientific">Pleurodeles waltl</name>
    <name type="common">Iberian ribbed newt</name>
    <dbReference type="NCBI Taxonomy" id="8319"/>
    <lineage>
        <taxon>Eukaryota</taxon>
        <taxon>Metazoa</taxon>
        <taxon>Chordata</taxon>
        <taxon>Craniata</taxon>
        <taxon>Vertebrata</taxon>
        <taxon>Euteleostomi</taxon>
        <taxon>Amphibia</taxon>
        <taxon>Batrachia</taxon>
        <taxon>Caudata</taxon>
        <taxon>Salamandroidea</taxon>
        <taxon>Salamandridae</taxon>
        <taxon>Pleurodelinae</taxon>
        <taxon>Pleurodeles</taxon>
    </lineage>
</organism>
<comment type="caution">
    <text evidence="1">The sequence shown here is derived from an EMBL/GenBank/DDBJ whole genome shotgun (WGS) entry which is preliminary data.</text>
</comment>
<protein>
    <submittedName>
        <fullName evidence="1">Uncharacterized protein</fullName>
    </submittedName>
</protein>
<gene>
    <name evidence="1" type="ORF">NDU88_010168</name>
</gene>
<sequence length="120" mass="13626">MPGVKVPRMEPTLGHKAICRVRDMKGGPVEVPGVTARSKTGAWHWSSQATRVRGDGGVEHRMETMEDHVHTVLVKDQELLFLRSKLIDLENRSRRDNIRLFRFPEHEECTDIPVTGSARS</sequence>